<evidence type="ECO:0000256" key="12">
    <source>
        <dbReference type="ARBA" id="ARBA00023146"/>
    </source>
</evidence>
<dbReference type="Proteomes" id="UP000029922">
    <property type="component" value="Unassembled WGS sequence"/>
</dbReference>
<evidence type="ECO:0000256" key="8">
    <source>
        <dbReference type="ARBA" id="ARBA00022741"/>
    </source>
</evidence>
<dbReference type="CDD" id="cd02800">
    <property type="entry name" value="tRNA_bind_EcMetRS_like"/>
    <property type="match status" value="1"/>
</dbReference>
<dbReference type="GO" id="GO:0000049">
    <property type="term" value="F:tRNA binding"/>
    <property type="evidence" value="ECO:0007669"/>
    <property type="project" value="UniProtKB-UniRule"/>
</dbReference>
<dbReference type="EMBL" id="UGJE01000002">
    <property type="protein sequence ID" value="STQ87002.1"/>
    <property type="molecule type" value="Genomic_DNA"/>
</dbReference>
<dbReference type="EC" id="6.1.1.10" evidence="14"/>
<comment type="similarity">
    <text evidence="3 14">Belongs to the class-I aminoacyl-tRNA synthetase family. MetG type 2A subfamily.</text>
</comment>
<dbReference type="InterPro" id="IPR023457">
    <property type="entry name" value="Met-tRNA_synth_2"/>
</dbReference>
<dbReference type="Gene3D" id="1.10.730.10">
    <property type="entry name" value="Isoleucyl-tRNA Synthetase, Domain 1"/>
    <property type="match status" value="1"/>
</dbReference>
<dbReference type="OrthoDB" id="9810191at2"/>
<dbReference type="Gene3D" id="2.40.50.140">
    <property type="entry name" value="Nucleic acid-binding proteins"/>
    <property type="match status" value="1"/>
</dbReference>
<dbReference type="SUPFAM" id="SSF52374">
    <property type="entry name" value="Nucleotidylyl transferase"/>
    <property type="match status" value="1"/>
</dbReference>
<dbReference type="HAMAP" id="MF_01228">
    <property type="entry name" value="Met_tRNA_synth_type2"/>
    <property type="match status" value="1"/>
</dbReference>
<keyword evidence="19" id="KW-1185">Reference proteome</keyword>
<feature type="binding site" evidence="14">
    <location>
        <position position="128"/>
    </location>
    <ligand>
        <name>Zn(2+)</name>
        <dbReference type="ChEBI" id="CHEBI:29105"/>
    </ligand>
</feature>
<dbReference type="FunFam" id="2.170.220.10:FF:000002">
    <property type="entry name" value="Methionine--tRNA ligase"/>
    <property type="match status" value="1"/>
</dbReference>
<reference evidence="16 19" key="2">
    <citation type="submission" date="2018-06" db="EMBL/GenBank/DDBJ databases">
        <authorList>
            <consortium name="Pathogen Informatics"/>
            <person name="Doyle S."/>
        </authorList>
    </citation>
    <scope>NUCLEOTIDE SEQUENCE [LARGE SCALE GENOMIC DNA]</scope>
    <source>
        <strain evidence="16 19">NCTC12714</strain>
    </source>
</reference>
<evidence type="ECO:0000256" key="13">
    <source>
        <dbReference type="ARBA" id="ARBA00047364"/>
    </source>
</evidence>
<feature type="binding site" evidence="14">
    <location>
        <position position="125"/>
    </location>
    <ligand>
        <name>Zn(2+)</name>
        <dbReference type="ChEBI" id="CHEBI:29105"/>
    </ligand>
</feature>
<dbReference type="InterPro" id="IPR009080">
    <property type="entry name" value="tRNAsynth_Ia_anticodon-bd"/>
</dbReference>
<protein>
    <recommendedName>
        <fullName evidence="14">Methionine--tRNA ligase</fullName>
        <ecNumber evidence="14">6.1.1.10</ecNumber>
    </recommendedName>
    <alternativeName>
        <fullName evidence="14">Methionyl-tRNA synthetase</fullName>
        <shortName evidence="14">MetRS</shortName>
    </alternativeName>
</protein>
<evidence type="ECO:0000256" key="6">
    <source>
        <dbReference type="ARBA" id="ARBA00022555"/>
    </source>
</evidence>
<dbReference type="GO" id="GO:0004825">
    <property type="term" value="F:methionine-tRNA ligase activity"/>
    <property type="evidence" value="ECO:0007669"/>
    <property type="project" value="UniProtKB-UniRule"/>
</dbReference>
<dbReference type="InterPro" id="IPR041872">
    <property type="entry name" value="Anticodon_Met"/>
</dbReference>
<dbReference type="Gene3D" id="3.40.50.620">
    <property type="entry name" value="HUPs"/>
    <property type="match status" value="1"/>
</dbReference>
<evidence type="ECO:0000313" key="19">
    <source>
        <dbReference type="Proteomes" id="UP000255139"/>
    </source>
</evidence>
<dbReference type="AlphaFoldDB" id="A0A099TWR0"/>
<gene>
    <name evidence="14 16" type="primary">metG</name>
    <name evidence="17" type="ORF">LS73_006750</name>
    <name evidence="16" type="ORF">NCTC12714_01813</name>
</gene>
<sequence length="676" mass="77612">MKQLLTTPIYYVNDIPHIGHAYTTIIADVLKKYWNLQGNDIFLLTGTDEHGQKIEGAAKKKNMDIGQYVDSIAKRFQDTWDCFGIDYDKFIRTTFVEHKISVQKAFEIMFDKGDIYKGEYEGRYCVSCESFFTQTQVFDEIYCPDCGKETQIVKEESYFFALSKYQDRLLTWYRDNAKCILPLHKKNEVIAFVEQGLQDLSITRTSFKWGIPIPEKLHDEKHIIYVWLDALISYISALGYGLTQSNAKEILQNHLDQDPCLNSNMQYFEHATHIVGKDILRFHAIYWPAFLMSLDVPLPKHIFVHGWWTINGVKMSKSLGNVVNPLEIQQAYPMDIFRYFLLKEVPFGQDGDFSQTALINRNNGELSNDLGNLLNRLQGMSEKYFNFELKESFCRNSYHDQLEKINSITTECHVYIENMQLNKYLESVWELLYLGNEMITKVAPWELMKSNKNKECKEFLNLIANILAKAGLLLYPVMPNSCEKIARCLGFAINPANFTYLISQQGYLQDFVLTKVEALFPKIESKRIESKNADSSNNLESDILDSNNVTINQNDDSSNNQLKPHTSLNSVSIDDFSKIEIRVGTILDANRLPKSHKLLKLKVDIGDTIERQIIAGIAEYYDSKDLIGKQVCVIVNLKPAKIMSEISEGMLLVAKDSNGLSIINPEQKRENGSKIS</sequence>
<dbReference type="GO" id="GO:0046872">
    <property type="term" value="F:metal ion binding"/>
    <property type="evidence" value="ECO:0007669"/>
    <property type="project" value="UniProtKB-KW"/>
</dbReference>
<accession>A0A099TWR0</accession>
<reference evidence="17 18" key="1">
    <citation type="journal article" date="2014" name="Genome Announc.">
        <title>Draft genome sequences of eight enterohepatic helicobacter species isolated from both laboratory and wild rodents.</title>
        <authorList>
            <person name="Sheh A."/>
            <person name="Shen Z."/>
            <person name="Fox J.G."/>
        </authorList>
    </citation>
    <scope>NUCLEOTIDE SEQUENCE [LARGE SCALE GENOMIC DNA]</scope>
    <source>
        <strain evidence="17 18">ST1</strain>
    </source>
</reference>
<evidence type="ECO:0000256" key="5">
    <source>
        <dbReference type="ARBA" id="ARBA00022490"/>
    </source>
</evidence>
<dbReference type="InterPro" id="IPR015413">
    <property type="entry name" value="Methionyl/Leucyl_tRNA_Synth"/>
</dbReference>
<evidence type="ECO:0000313" key="17">
    <source>
        <dbReference type="EMBL" id="TLD99766.1"/>
    </source>
</evidence>
<dbReference type="Pfam" id="PF01588">
    <property type="entry name" value="tRNA_bind"/>
    <property type="match status" value="1"/>
</dbReference>
<comment type="caution">
    <text evidence="14">Lacks conserved residue(s) required for the propagation of feature annotation.</text>
</comment>
<keyword evidence="11 14" id="KW-0648">Protein biosynthesis</keyword>
<dbReference type="SUPFAM" id="SSF50249">
    <property type="entry name" value="Nucleic acid-binding proteins"/>
    <property type="match status" value="1"/>
</dbReference>
<keyword evidence="12 14" id="KW-0030">Aminoacyl-tRNA synthetase</keyword>
<keyword evidence="7 14" id="KW-0436">Ligase</keyword>
<evidence type="ECO:0000259" key="15">
    <source>
        <dbReference type="PROSITE" id="PS50886"/>
    </source>
</evidence>
<feature type="binding site" evidence="14">
    <location>
        <position position="146"/>
    </location>
    <ligand>
        <name>Zn(2+)</name>
        <dbReference type="ChEBI" id="CHEBI:29105"/>
    </ligand>
</feature>
<comment type="catalytic activity">
    <reaction evidence="13 14">
        <text>tRNA(Met) + L-methionine + ATP = L-methionyl-tRNA(Met) + AMP + diphosphate</text>
        <dbReference type="Rhea" id="RHEA:13481"/>
        <dbReference type="Rhea" id="RHEA-COMP:9667"/>
        <dbReference type="Rhea" id="RHEA-COMP:9698"/>
        <dbReference type="ChEBI" id="CHEBI:30616"/>
        <dbReference type="ChEBI" id="CHEBI:33019"/>
        <dbReference type="ChEBI" id="CHEBI:57844"/>
        <dbReference type="ChEBI" id="CHEBI:78442"/>
        <dbReference type="ChEBI" id="CHEBI:78530"/>
        <dbReference type="ChEBI" id="CHEBI:456215"/>
        <dbReference type="EC" id="6.1.1.10"/>
    </reaction>
</comment>
<keyword evidence="10 14" id="KW-0694">RNA-binding</keyword>
<dbReference type="GO" id="GO:0006431">
    <property type="term" value="P:methionyl-tRNA aminoacylation"/>
    <property type="evidence" value="ECO:0007669"/>
    <property type="project" value="UniProtKB-UniRule"/>
</dbReference>
<dbReference type="InterPro" id="IPR014729">
    <property type="entry name" value="Rossmann-like_a/b/a_fold"/>
</dbReference>
<evidence type="ECO:0000256" key="2">
    <source>
        <dbReference type="ARBA" id="ARBA00004496"/>
    </source>
</evidence>
<evidence type="ECO:0000256" key="11">
    <source>
        <dbReference type="ARBA" id="ARBA00022917"/>
    </source>
</evidence>
<dbReference type="GO" id="GO:0005737">
    <property type="term" value="C:cytoplasm"/>
    <property type="evidence" value="ECO:0007669"/>
    <property type="project" value="UniProtKB-SubCell"/>
</dbReference>
<feature type="short sequence motif" description="'KMSKS' region" evidence="14">
    <location>
        <begin position="314"/>
        <end position="318"/>
    </location>
</feature>
<dbReference type="PANTHER" id="PTHR43326:SF1">
    <property type="entry name" value="METHIONINE--TRNA LIGASE, MITOCHONDRIAL"/>
    <property type="match status" value="1"/>
</dbReference>
<feature type="short sequence motif" description="'HIGH' region" evidence="14">
    <location>
        <begin position="10"/>
        <end position="20"/>
    </location>
</feature>
<dbReference type="CDD" id="cd07957">
    <property type="entry name" value="Anticodon_Ia_Met"/>
    <property type="match status" value="1"/>
</dbReference>
<evidence type="ECO:0000313" key="18">
    <source>
        <dbReference type="Proteomes" id="UP000029922"/>
    </source>
</evidence>
<dbReference type="Pfam" id="PF09334">
    <property type="entry name" value="tRNA-synt_1g"/>
    <property type="match status" value="1"/>
</dbReference>
<dbReference type="PRINTS" id="PR01041">
    <property type="entry name" value="TRNASYNTHMET"/>
</dbReference>
<keyword evidence="6 14" id="KW-0820">tRNA-binding</keyword>
<dbReference type="InterPro" id="IPR004495">
    <property type="entry name" value="Met-tRNA-synth_bsu_C"/>
</dbReference>
<comment type="subunit">
    <text evidence="4 14">Homodimer.</text>
</comment>
<comment type="subcellular location">
    <subcellularLocation>
        <location evidence="2 14">Cytoplasm</location>
    </subcellularLocation>
</comment>
<evidence type="ECO:0000256" key="4">
    <source>
        <dbReference type="ARBA" id="ARBA00011738"/>
    </source>
</evidence>
<dbReference type="PROSITE" id="PS50886">
    <property type="entry name" value="TRBD"/>
    <property type="match status" value="1"/>
</dbReference>
<evidence type="ECO:0000256" key="10">
    <source>
        <dbReference type="ARBA" id="ARBA00022884"/>
    </source>
</evidence>
<organism evidence="16 19">
    <name type="scientific">Helicobacter muridarum</name>
    <dbReference type="NCBI Taxonomy" id="216"/>
    <lineage>
        <taxon>Bacteria</taxon>
        <taxon>Pseudomonadati</taxon>
        <taxon>Campylobacterota</taxon>
        <taxon>Epsilonproteobacteria</taxon>
        <taxon>Campylobacterales</taxon>
        <taxon>Helicobacteraceae</taxon>
        <taxon>Helicobacter</taxon>
    </lineage>
</organism>
<keyword evidence="9 14" id="KW-0067">ATP-binding</keyword>
<dbReference type="InterPro" id="IPR012340">
    <property type="entry name" value="NA-bd_OB-fold"/>
</dbReference>
<evidence type="ECO:0000256" key="14">
    <source>
        <dbReference type="HAMAP-Rule" id="MF_01228"/>
    </source>
</evidence>
<feature type="binding site" evidence="14">
    <location>
        <position position="143"/>
    </location>
    <ligand>
        <name>Zn(2+)</name>
        <dbReference type="ChEBI" id="CHEBI:29105"/>
    </ligand>
</feature>
<dbReference type="InterPro" id="IPR033911">
    <property type="entry name" value="MetRS_core"/>
</dbReference>
<keyword evidence="8 14" id="KW-0547">Nucleotide-binding</keyword>
<dbReference type="GO" id="GO:0005524">
    <property type="term" value="F:ATP binding"/>
    <property type="evidence" value="ECO:0007669"/>
    <property type="project" value="UniProtKB-UniRule"/>
</dbReference>
<comment type="cofactor">
    <cofactor evidence="14">
        <name>Zn(2+)</name>
        <dbReference type="ChEBI" id="CHEBI:29105"/>
    </cofactor>
    <text evidence="14">Binds 1 zinc ion per subunit.</text>
</comment>
<dbReference type="Gene3D" id="2.170.220.10">
    <property type="match status" value="1"/>
</dbReference>
<dbReference type="Proteomes" id="UP000255139">
    <property type="component" value="Unassembled WGS sequence"/>
</dbReference>
<dbReference type="SUPFAM" id="SSF47323">
    <property type="entry name" value="Anticodon-binding domain of a subclass of class I aminoacyl-tRNA synthetases"/>
    <property type="match status" value="1"/>
</dbReference>
<evidence type="ECO:0000313" key="16">
    <source>
        <dbReference type="EMBL" id="STQ87002.1"/>
    </source>
</evidence>
<evidence type="ECO:0000256" key="9">
    <source>
        <dbReference type="ARBA" id="ARBA00022840"/>
    </source>
</evidence>
<dbReference type="EMBL" id="JRPD02000015">
    <property type="protein sequence ID" value="TLD99766.1"/>
    <property type="molecule type" value="Genomic_DNA"/>
</dbReference>
<proteinExistence type="inferred from homology"/>
<dbReference type="NCBIfam" id="TIGR00399">
    <property type="entry name" value="metG_C_term"/>
    <property type="match status" value="1"/>
</dbReference>
<dbReference type="InterPro" id="IPR014758">
    <property type="entry name" value="Met-tRNA_synth"/>
</dbReference>
<dbReference type="FunFam" id="2.40.50.140:FF:000042">
    <property type="entry name" value="Methionine--tRNA ligase"/>
    <property type="match status" value="1"/>
</dbReference>
<dbReference type="InterPro" id="IPR002547">
    <property type="entry name" value="tRNA-bd_dom"/>
</dbReference>
<dbReference type="STRING" id="216.LS73_07280"/>
<name>A0A099TWR0_9HELI</name>
<dbReference type="NCBIfam" id="NF008900">
    <property type="entry name" value="PRK12267.1"/>
    <property type="match status" value="1"/>
</dbReference>
<evidence type="ECO:0000256" key="1">
    <source>
        <dbReference type="ARBA" id="ARBA00003314"/>
    </source>
</evidence>
<dbReference type="NCBIfam" id="TIGR00398">
    <property type="entry name" value="metG"/>
    <property type="match status" value="1"/>
</dbReference>
<comment type="function">
    <text evidence="1 14">Is required not only for elongation of protein synthesis but also for the initiation of all mRNA translation through initiator tRNA(fMet) aminoacylation.</text>
</comment>
<feature type="domain" description="TRNA-binding" evidence="15">
    <location>
        <begin position="575"/>
        <end position="676"/>
    </location>
</feature>
<keyword evidence="14" id="KW-0479">Metal-binding</keyword>
<dbReference type="CDD" id="cd00814">
    <property type="entry name" value="MetRS_core"/>
    <property type="match status" value="1"/>
</dbReference>
<evidence type="ECO:0000256" key="3">
    <source>
        <dbReference type="ARBA" id="ARBA00006590"/>
    </source>
</evidence>
<keyword evidence="14" id="KW-0862">Zinc</keyword>
<keyword evidence="5 14" id="KW-0963">Cytoplasm</keyword>
<evidence type="ECO:0000256" key="7">
    <source>
        <dbReference type="ARBA" id="ARBA00022598"/>
    </source>
</evidence>
<dbReference type="PANTHER" id="PTHR43326">
    <property type="entry name" value="METHIONYL-TRNA SYNTHETASE"/>
    <property type="match status" value="1"/>
</dbReference>
<dbReference type="RefSeq" id="WP_034558595.1">
    <property type="nucleotide sequence ID" value="NZ_FZML01000009.1"/>
</dbReference>
<dbReference type="Pfam" id="PF19303">
    <property type="entry name" value="Anticodon_3"/>
    <property type="match status" value="1"/>
</dbReference>